<evidence type="ECO:0000256" key="4">
    <source>
        <dbReference type="ARBA" id="ARBA00022989"/>
    </source>
</evidence>
<dbReference type="EMBL" id="JALJOQ010000048">
    <property type="protein sequence ID" value="KAK9804678.1"/>
    <property type="molecule type" value="Genomic_DNA"/>
</dbReference>
<keyword evidence="10" id="KW-1185">Reference proteome</keyword>
<feature type="transmembrane region" description="Helical" evidence="8">
    <location>
        <begin position="220"/>
        <end position="244"/>
    </location>
</feature>
<feature type="region of interest" description="Disordered" evidence="7">
    <location>
        <begin position="295"/>
        <end position="333"/>
    </location>
</feature>
<dbReference type="PRINTS" id="PR00783">
    <property type="entry name" value="MINTRINSICP"/>
</dbReference>
<accession>A0AAW1P3R0</accession>
<feature type="transmembrane region" description="Helical" evidence="8">
    <location>
        <begin position="101"/>
        <end position="123"/>
    </location>
</feature>
<evidence type="ECO:0000256" key="7">
    <source>
        <dbReference type="SAM" id="MobiDB-lite"/>
    </source>
</evidence>
<dbReference type="PANTHER" id="PTHR19139">
    <property type="entry name" value="AQUAPORIN TRANSPORTER"/>
    <property type="match status" value="1"/>
</dbReference>
<organism evidence="9 10">
    <name type="scientific">Symbiochloris irregularis</name>
    <dbReference type="NCBI Taxonomy" id="706552"/>
    <lineage>
        <taxon>Eukaryota</taxon>
        <taxon>Viridiplantae</taxon>
        <taxon>Chlorophyta</taxon>
        <taxon>core chlorophytes</taxon>
        <taxon>Trebouxiophyceae</taxon>
        <taxon>Trebouxiales</taxon>
        <taxon>Trebouxiaceae</taxon>
        <taxon>Symbiochloris</taxon>
    </lineage>
</organism>
<dbReference type="InterPro" id="IPR034294">
    <property type="entry name" value="Aquaporin_transptr"/>
</dbReference>
<feature type="transmembrane region" description="Helical" evidence="8">
    <location>
        <begin position="58"/>
        <end position="80"/>
    </location>
</feature>
<sequence>MPGLLQTPGHAYSDTKFVVALFAEFLGTMFFTFCGSATPTGSSSQQGIVLGGAQQANWAPWGNGIVLAVLVFATANISGGHLNPAVTAATLVTGHIGPLKGLMYMLVQLSGGCCGILLVAGLVPGARVGMGDSGIGCFHTSEGVTLGQLFGWELIMTFILVSVVYAVAVGEPHFGNIGPLAVGLTLFAMVFAGSTYTGTSVNPARSFGPAAVYHCYWNQVWLYCIAEFSGGILAGLAAGPLYGVGAPWLRIILPWVHPQERLQSESGKMVIDRNAEPDLSLGDTLSPVTETVSRQFWKRSNKKEKPTDDSQSGQPNGLLMGAGGGRARGDHAV</sequence>
<keyword evidence="4 8" id="KW-1133">Transmembrane helix</keyword>
<feature type="transmembrane region" description="Helical" evidence="8">
    <location>
        <begin position="17"/>
        <end position="38"/>
    </location>
</feature>
<evidence type="ECO:0000256" key="1">
    <source>
        <dbReference type="ARBA" id="ARBA00004141"/>
    </source>
</evidence>
<dbReference type="SUPFAM" id="SSF81338">
    <property type="entry name" value="Aquaporin-like"/>
    <property type="match status" value="1"/>
</dbReference>
<dbReference type="Proteomes" id="UP001465755">
    <property type="component" value="Unassembled WGS sequence"/>
</dbReference>
<comment type="subcellular location">
    <subcellularLocation>
        <location evidence="1">Membrane</location>
        <topology evidence="1">Multi-pass membrane protein</topology>
    </subcellularLocation>
</comment>
<reference evidence="9 10" key="1">
    <citation type="journal article" date="2024" name="Nat. Commun.">
        <title>Phylogenomics reveals the evolutionary origins of lichenization in chlorophyte algae.</title>
        <authorList>
            <person name="Puginier C."/>
            <person name="Libourel C."/>
            <person name="Otte J."/>
            <person name="Skaloud P."/>
            <person name="Haon M."/>
            <person name="Grisel S."/>
            <person name="Petersen M."/>
            <person name="Berrin J.G."/>
            <person name="Delaux P.M."/>
            <person name="Dal Grande F."/>
            <person name="Keller J."/>
        </authorList>
    </citation>
    <scope>NUCLEOTIDE SEQUENCE [LARGE SCALE GENOMIC DNA]</scope>
    <source>
        <strain evidence="9 10">SAG 2036</strain>
    </source>
</reference>
<evidence type="ECO:0000256" key="8">
    <source>
        <dbReference type="SAM" id="Phobius"/>
    </source>
</evidence>
<gene>
    <name evidence="9" type="ORF">WJX73_009374</name>
</gene>
<evidence type="ECO:0000313" key="10">
    <source>
        <dbReference type="Proteomes" id="UP001465755"/>
    </source>
</evidence>
<evidence type="ECO:0000313" key="9">
    <source>
        <dbReference type="EMBL" id="KAK9804678.1"/>
    </source>
</evidence>
<evidence type="ECO:0000256" key="3">
    <source>
        <dbReference type="ARBA" id="ARBA00022692"/>
    </source>
</evidence>
<dbReference type="AlphaFoldDB" id="A0AAW1P3R0"/>
<keyword evidence="3 6" id="KW-0812">Transmembrane</keyword>
<dbReference type="Gene3D" id="1.20.1080.10">
    <property type="entry name" value="Glycerol uptake facilitator protein"/>
    <property type="match status" value="1"/>
</dbReference>
<comment type="similarity">
    <text evidence="2 6">Belongs to the MIP/aquaporin (TC 1.A.8) family.</text>
</comment>
<protein>
    <submittedName>
        <fullName evidence="9">Uncharacterized protein</fullName>
    </submittedName>
</protein>
<keyword evidence="6" id="KW-0813">Transport</keyword>
<dbReference type="InterPro" id="IPR023271">
    <property type="entry name" value="Aquaporin-like"/>
</dbReference>
<dbReference type="InterPro" id="IPR000425">
    <property type="entry name" value="MIP"/>
</dbReference>
<evidence type="ECO:0000256" key="6">
    <source>
        <dbReference type="RuleBase" id="RU000477"/>
    </source>
</evidence>
<dbReference type="GO" id="GO:0005886">
    <property type="term" value="C:plasma membrane"/>
    <property type="evidence" value="ECO:0007669"/>
    <property type="project" value="TreeGrafter"/>
</dbReference>
<feature type="transmembrane region" description="Helical" evidence="8">
    <location>
        <begin position="149"/>
        <end position="168"/>
    </location>
</feature>
<dbReference type="GO" id="GO:0015250">
    <property type="term" value="F:water channel activity"/>
    <property type="evidence" value="ECO:0007669"/>
    <property type="project" value="TreeGrafter"/>
</dbReference>
<comment type="caution">
    <text evidence="9">The sequence shown here is derived from an EMBL/GenBank/DDBJ whole genome shotgun (WGS) entry which is preliminary data.</text>
</comment>
<dbReference type="PANTHER" id="PTHR19139:SF199">
    <property type="entry name" value="MIP17260P"/>
    <property type="match status" value="1"/>
</dbReference>
<dbReference type="Pfam" id="PF00230">
    <property type="entry name" value="MIP"/>
    <property type="match status" value="1"/>
</dbReference>
<evidence type="ECO:0000256" key="2">
    <source>
        <dbReference type="ARBA" id="ARBA00006175"/>
    </source>
</evidence>
<evidence type="ECO:0000256" key="5">
    <source>
        <dbReference type="ARBA" id="ARBA00023136"/>
    </source>
</evidence>
<keyword evidence="5 8" id="KW-0472">Membrane</keyword>
<name>A0AAW1P3R0_9CHLO</name>
<proteinExistence type="inferred from homology"/>
<feature type="transmembrane region" description="Helical" evidence="8">
    <location>
        <begin position="180"/>
        <end position="200"/>
    </location>
</feature>